<evidence type="ECO:0000256" key="9">
    <source>
        <dbReference type="SAM" id="Phobius"/>
    </source>
</evidence>
<dbReference type="InterPro" id="IPR038770">
    <property type="entry name" value="Na+/solute_symporter_sf"/>
</dbReference>
<evidence type="ECO:0000256" key="6">
    <source>
        <dbReference type="ARBA" id="ARBA00022989"/>
    </source>
</evidence>
<dbReference type="InterPro" id="IPR006153">
    <property type="entry name" value="Cation/H_exchanger_TM"/>
</dbReference>
<evidence type="ECO:0000256" key="8">
    <source>
        <dbReference type="ARBA" id="ARBA00023136"/>
    </source>
</evidence>
<dbReference type="Pfam" id="PF00999">
    <property type="entry name" value="Na_H_Exchanger"/>
    <property type="match status" value="1"/>
</dbReference>
<dbReference type="GO" id="GO:1902600">
    <property type="term" value="P:proton transmembrane transport"/>
    <property type="evidence" value="ECO:0007669"/>
    <property type="project" value="InterPro"/>
</dbReference>
<keyword evidence="4" id="KW-0050">Antiport</keyword>
<dbReference type="EMBL" id="SGWX01000001">
    <property type="protein sequence ID" value="RZS60825.1"/>
    <property type="molecule type" value="Genomic_DNA"/>
</dbReference>
<dbReference type="Gene3D" id="1.20.1530.20">
    <property type="match status" value="1"/>
</dbReference>
<comment type="similarity">
    <text evidence="2">Belongs to the monovalent cation:proton antiporter 2 (CPA2) transporter (TC 2.A.37) family.</text>
</comment>
<comment type="caution">
    <text evidence="11">The sequence shown here is derived from an EMBL/GenBank/DDBJ whole genome shotgun (WGS) entry which is preliminary data.</text>
</comment>
<dbReference type="AlphaFoldDB" id="A0A4Q7LZH4"/>
<gene>
    <name evidence="11" type="ORF">EV386_1105</name>
</gene>
<name>A0A4Q7LZH4_9MICO</name>
<keyword evidence="7" id="KW-0406">Ion transport</keyword>
<feature type="transmembrane region" description="Helical" evidence="9">
    <location>
        <begin position="351"/>
        <end position="370"/>
    </location>
</feature>
<evidence type="ECO:0000256" key="4">
    <source>
        <dbReference type="ARBA" id="ARBA00022449"/>
    </source>
</evidence>
<keyword evidence="3" id="KW-0813">Transport</keyword>
<dbReference type="GO" id="GO:0015297">
    <property type="term" value="F:antiporter activity"/>
    <property type="evidence" value="ECO:0007669"/>
    <property type="project" value="UniProtKB-KW"/>
</dbReference>
<evidence type="ECO:0000256" key="3">
    <source>
        <dbReference type="ARBA" id="ARBA00022448"/>
    </source>
</evidence>
<evidence type="ECO:0000313" key="11">
    <source>
        <dbReference type="EMBL" id="RZS60825.1"/>
    </source>
</evidence>
<evidence type="ECO:0000256" key="5">
    <source>
        <dbReference type="ARBA" id="ARBA00022692"/>
    </source>
</evidence>
<feature type="transmembrane region" description="Helical" evidence="9">
    <location>
        <begin position="163"/>
        <end position="182"/>
    </location>
</feature>
<evidence type="ECO:0000256" key="2">
    <source>
        <dbReference type="ARBA" id="ARBA00005551"/>
    </source>
</evidence>
<reference evidence="11 12" key="1">
    <citation type="submission" date="2019-02" db="EMBL/GenBank/DDBJ databases">
        <title>Sequencing the genomes of 1000 actinobacteria strains.</title>
        <authorList>
            <person name="Klenk H.-P."/>
        </authorList>
    </citation>
    <scope>NUCLEOTIDE SEQUENCE [LARGE SCALE GENOMIC DNA]</scope>
    <source>
        <strain evidence="11 12">DSM 16932</strain>
    </source>
</reference>
<proteinExistence type="inferred from homology"/>
<feature type="transmembrane region" description="Helical" evidence="9">
    <location>
        <begin position="124"/>
        <end position="143"/>
    </location>
</feature>
<dbReference type="PANTHER" id="PTHR43562:SF1">
    <property type="entry name" value="NA(+)_H(+) ANTIPORTER YJBQ-RELATED"/>
    <property type="match status" value="1"/>
</dbReference>
<feature type="transmembrane region" description="Helical" evidence="9">
    <location>
        <begin position="311"/>
        <end position="330"/>
    </location>
</feature>
<feature type="transmembrane region" description="Helical" evidence="9">
    <location>
        <begin position="56"/>
        <end position="75"/>
    </location>
</feature>
<dbReference type="Proteomes" id="UP000293852">
    <property type="component" value="Unassembled WGS sequence"/>
</dbReference>
<keyword evidence="8 9" id="KW-0472">Membrane</keyword>
<sequence length="404" mass="41402">MDSALLGLAAVLAAVVAAPPLAALSKRLIPIPLPVVEIALGMLIGPAILGLVEPGGLPASVGRMGLAAIIFIAGYELEYRAISRTQLGWATAGWVLSLVLAVLAGIGVIIAADAGGLQVSGDGTTSLVTTGVFAGIALTSTALSTAMPSMRDAGELTTPFGRAIIAAGTVGQLAPLLALSVVFGGRDIWWSALALVLFCAMVLASVRIAARGLPVWARRVVSATMHTSGNFAVRIVVFAVAILTAVSVDVFDLDMLVGAFAAGVLVRQLVSNVDPGERQLVEHKFQGLAFGFLTPLFFVTTGVAFDLRGLFSQPLALALVPVFLVVMFVARGLPGSFVIPWRSGARDRVAAMLWTSVGLAVIVAVVNIAVDAGALSSVLGSAMVGAGMVSMLTFPTAALAVRRR</sequence>
<feature type="transmembrane region" description="Helical" evidence="9">
    <location>
        <begin position="231"/>
        <end position="250"/>
    </location>
</feature>
<feature type="transmembrane region" description="Helical" evidence="9">
    <location>
        <begin position="188"/>
        <end position="210"/>
    </location>
</feature>
<evidence type="ECO:0000259" key="10">
    <source>
        <dbReference type="Pfam" id="PF00999"/>
    </source>
</evidence>
<dbReference type="PANTHER" id="PTHR43562">
    <property type="entry name" value="NAPA-TYPE SODIUM/HYDROGEN ANTIPORTER"/>
    <property type="match status" value="1"/>
</dbReference>
<evidence type="ECO:0000256" key="1">
    <source>
        <dbReference type="ARBA" id="ARBA00004141"/>
    </source>
</evidence>
<feature type="domain" description="Cation/H+ exchanger transmembrane" evidence="10">
    <location>
        <begin position="19"/>
        <end position="396"/>
    </location>
</feature>
<protein>
    <submittedName>
        <fullName evidence="11">Kef-type K+ transport system membrane component KefB</fullName>
    </submittedName>
</protein>
<evidence type="ECO:0000256" key="7">
    <source>
        <dbReference type="ARBA" id="ARBA00023065"/>
    </source>
</evidence>
<dbReference type="RefSeq" id="WP_165399856.1">
    <property type="nucleotide sequence ID" value="NZ_SGWX01000001.1"/>
</dbReference>
<dbReference type="GO" id="GO:0016020">
    <property type="term" value="C:membrane"/>
    <property type="evidence" value="ECO:0007669"/>
    <property type="project" value="UniProtKB-SubCell"/>
</dbReference>
<accession>A0A4Q7LZH4</accession>
<feature type="transmembrane region" description="Helical" evidence="9">
    <location>
        <begin position="87"/>
        <end position="112"/>
    </location>
</feature>
<keyword evidence="5 9" id="KW-0812">Transmembrane</keyword>
<keyword evidence="12" id="KW-1185">Reference proteome</keyword>
<evidence type="ECO:0000313" key="12">
    <source>
        <dbReference type="Proteomes" id="UP000293852"/>
    </source>
</evidence>
<feature type="transmembrane region" description="Helical" evidence="9">
    <location>
        <begin position="382"/>
        <end position="401"/>
    </location>
</feature>
<feature type="transmembrane region" description="Helical" evidence="9">
    <location>
        <begin position="285"/>
        <end position="305"/>
    </location>
</feature>
<comment type="subcellular location">
    <subcellularLocation>
        <location evidence="1">Membrane</location>
        <topology evidence="1">Multi-pass membrane protein</topology>
    </subcellularLocation>
</comment>
<keyword evidence="6 9" id="KW-1133">Transmembrane helix</keyword>
<organism evidence="11 12">
    <name type="scientific">Xylanimonas ulmi</name>
    <dbReference type="NCBI Taxonomy" id="228973"/>
    <lineage>
        <taxon>Bacteria</taxon>
        <taxon>Bacillati</taxon>
        <taxon>Actinomycetota</taxon>
        <taxon>Actinomycetes</taxon>
        <taxon>Micrococcales</taxon>
        <taxon>Promicromonosporaceae</taxon>
        <taxon>Xylanimonas</taxon>
    </lineage>
</organism>